<proteinExistence type="predicted"/>
<dbReference type="FunFam" id="3.40.50.300:FF:000006">
    <property type="entry name" value="DNA-binding transcriptional regulator NtrC"/>
    <property type="match status" value="1"/>
</dbReference>
<dbReference type="Proteomes" id="UP000322294">
    <property type="component" value="Unassembled WGS sequence"/>
</dbReference>
<evidence type="ECO:0000256" key="1">
    <source>
        <dbReference type="ARBA" id="ARBA00018672"/>
    </source>
</evidence>
<evidence type="ECO:0000313" key="9">
    <source>
        <dbReference type="Proteomes" id="UP000322294"/>
    </source>
</evidence>
<evidence type="ECO:0000256" key="3">
    <source>
        <dbReference type="ARBA" id="ARBA00022840"/>
    </source>
</evidence>
<dbReference type="Pfam" id="PF00072">
    <property type="entry name" value="Response_reg"/>
    <property type="match status" value="1"/>
</dbReference>
<sequence>MYKLLIIDDDEAICSSLEFALENDYIVYTALNEERALAIMTAEEFDIILLDLKLGDCNGLETLIKIKKISPASAVIIMTAYGSIESSVEAMKNGAFYYITKPIELKALKALFLKALEYRKLKSKVEYLNDKLVAEYQLSGLVGCSPDMQRVFGLIEKVKNIDSNVLITGESGTGKELVARAIHFNGIRRSELFEAINCATINPNLLESELFGYEKGAFTGAVHSKKGIFEIANHGTLFLDEICEMDINLQAKLLRVVQEKEVIPIGSEKRKKIDVRIICATNRDIKRSIGRSFSRGFILSSQCYKYSYPTITRTLRGYTTPDQLFYRKIQ</sequence>
<dbReference type="SMART" id="SM00448">
    <property type="entry name" value="REC"/>
    <property type="match status" value="1"/>
</dbReference>
<gene>
    <name evidence="8" type="ORF">LZ11_02257</name>
</gene>
<dbReference type="CDD" id="cd00009">
    <property type="entry name" value="AAA"/>
    <property type="match status" value="1"/>
</dbReference>
<dbReference type="Gene3D" id="3.40.50.2300">
    <property type="match status" value="1"/>
</dbReference>
<comment type="function">
    <text evidence="4">May play the central regulatory role in sporulation. It may be an element of the effector pathway responsible for the activation of sporulation genes in response to nutritional stress. Spo0A may act in concert with spo0H (a sigma factor) to control the expression of some genes that are critical to the sporulation process.</text>
</comment>
<keyword evidence="2" id="KW-0547">Nucleotide-binding</keyword>
<dbReference type="GO" id="GO:0000160">
    <property type="term" value="P:phosphorelay signal transduction system"/>
    <property type="evidence" value="ECO:0007669"/>
    <property type="project" value="InterPro"/>
</dbReference>
<dbReference type="InterPro" id="IPR003593">
    <property type="entry name" value="AAA+_ATPase"/>
</dbReference>
<dbReference type="GO" id="GO:0005524">
    <property type="term" value="F:ATP binding"/>
    <property type="evidence" value="ECO:0007669"/>
    <property type="project" value="UniProtKB-KW"/>
</dbReference>
<dbReference type="InterPro" id="IPR025662">
    <property type="entry name" value="Sigma_54_int_dom_ATP-bd_1"/>
</dbReference>
<comment type="caution">
    <text evidence="8">The sequence shown here is derived from an EMBL/GenBank/DDBJ whole genome shotgun (WGS) entry which is preliminary data.</text>
</comment>
<dbReference type="SUPFAM" id="SSF52172">
    <property type="entry name" value="CheY-like"/>
    <property type="match status" value="1"/>
</dbReference>
<dbReference type="InterPro" id="IPR002078">
    <property type="entry name" value="Sigma_54_int"/>
</dbReference>
<dbReference type="Pfam" id="PF00158">
    <property type="entry name" value="Sigma54_activat"/>
    <property type="match status" value="1"/>
</dbReference>
<keyword evidence="9" id="KW-1185">Reference proteome</keyword>
<keyword evidence="3" id="KW-0067">ATP-binding</keyword>
<feature type="domain" description="Response regulatory" evidence="7">
    <location>
        <begin position="3"/>
        <end position="116"/>
    </location>
</feature>
<dbReference type="InterPro" id="IPR027417">
    <property type="entry name" value="P-loop_NTPase"/>
</dbReference>
<dbReference type="PANTHER" id="PTHR32071">
    <property type="entry name" value="TRANSCRIPTIONAL REGULATORY PROTEIN"/>
    <property type="match status" value="1"/>
</dbReference>
<evidence type="ECO:0000259" key="7">
    <source>
        <dbReference type="PROSITE" id="PS50110"/>
    </source>
</evidence>
<evidence type="ECO:0000259" key="6">
    <source>
        <dbReference type="PROSITE" id="PS50045"/>
    </source>
</evidence>
<evidence type="ECO:0000256" key="4">
    <source>
        <dbReference type="ARBA" id="ARBA00024867"/>
    </source>
</evidence>
<dbReference type="PROSITE" id="PS00675">
    <property type="entry name" value="SIGMA54_INTERACT_1"/>
    <property type="match status" value="1"/>
</dbReference>
<name>A0A5S5AFB2_9FIRM</name>
<feature type="modified residue" description="4-aspartylphosphate" evidence="5">
    <location>
        <position position="51"/>
    </location>
</feature>
<dbReference type="SMART" id="SM00382">
    <property type="entry name" value="AAA"/>
    <property type="match status" value="1"/>
</dbReference>
<keyword evidence="5" id="KW-0597">Phosphoprotein</keyword>
<dbReference type="Gene3D" id="3.40.50.300">
    <property type="entry name" value="P-loop containing nucleotide triphosphate hydrolases"/>
    <property type="match status" value="1"/>
</dbReference>
<dbReference type="RefSeq" id="WP_222927253.1">
    <property type="nucleotide sequence ID" value="NZ_VNHO01000035.1"/>
</dbReference>
<organism evidence="8 9">
    <name type="scientific">Thermosediminibacter litoriperuensis</name>
    <dbReference type="NCBI Taxonomy" id="291989"/>
    <lineage>
        <taxon>Bacteria</taxon>
        <taxon>Bacillati</taxon>
        <taxon>Bacillota</taxon>
        <taxon>Clostridia</taxon>
        <taxon>Thermosediminibacterales</taxon>
        <taxon>Thermosediminibacteraceae</taxon>
        <taxon>Thermosediminibacter</taxon>
    </lineage>
</organism>
<protein>
    <recommendedName>
        <fullName evidence="1">Stage 0 sporulation protein A homolog</fullName>
    </recommendedName>
</protein>
<dbReference type="InterPro" id="IPR001789">
    <property type="entry name" value="Sig_transdc_resp-reg_receiver"/>
</dbReference>
<dbReference type="PROSITE" id="PS50045">
    <property type="entry name" value="SIGMA54_INTERACT_4"/>
    <property type="match status" value="1"/>
</dbReference>
<feature type="domain" description="Sigma-54 factor interaction" evidence="6">
    <location>
        <begin position="141"/>
        <end position="311"/>
    </location>
</feature>
<evidence type="ECO:0000313" key="8">
    <source>
        <dbReference type="EMBL" id="TYP48731.1"/>
    </source>
</evidence>
<dbReference type="PROSITE" id="PS50110">
    <property type="entry name" value="RESPONSE_REGULATORY"/>
    <property type="match status" value="1"/>
</dbReference>
<accession>A0A5S5AFB2</accession>
<dbReference type="AlphaFoldDB" id="A0A5S5AFB2"/>
<evidence type="ECO:0000256" key="2">
    <source>
        <dbReference type="ARBA" id="ARBA00022741"/>
    </source>
</evidence>
<dbReference type="EMBL" id="VNHO01000035">
    <property type="protein sequence ID" value="TYP48731.1"/>
    <property type="molecule type" value="Genomic_DNA"/>
</dbReference>
<dbReference type="GO" id="GO:0006355">
    <property type="term" value="P:regulation of DNA-templated transcription"/>
    <property type="evidence" value="ECO:0007669"/>
    <property type="project" value="InterPro"/>
</dbReference>
<reference evidence="8 9" key="1">
    <citation type="submission" date="2019-07" db="EMBL/GenBank/DDBJ databases">
        <title>Genomic Encyclopedia of Type Strains, Phase I: the one thousand microbial genomes (KMG-I) project.</title>
        <authorList>
            <person name="Kyrpides N."/>
        </authorList>
    </citation>
    <scope>NUCLEOTIDE SEQUENCE [LARGE SCALE GENOMIC DNA]</scope>
    <source>
        <strain evidence="8 9">DSM 16647</strain>
    </source>
</reference>
<evidence type="ECO:0000256" key="5">
    <source>
        <dbReference type="PROSITE-ProRule" id="PRU00169"/>
    </source>
</evidence>
<dbReference type="InterPro" id="IPR011006">
    <property type="entry name" value="CheY-like_superfamily"/>
</dbReference>
<dbReference type="SUPFAM" id="SSF52540">
    <property type="entry name" value="P-loop containing nucleoside triphosphate hydrolases"/>
    <property type="match status" value="1"/>
</dbReference>